<evidence type="ECO:0000256" key="7">
    <source>
        <dbReference type="RuleBase" id="RU363032"/>
    </source>
</evidence>
<evidence type="ECO:0000256" key="1">
    <source>
        <dbReference type="ARBA" id="ARBA00004651"/>
    </source>
</evidence>
<dbReference type="KEGG" id="cheb:HH215_29335"/>
<dbReference type="Pfam" id="PF00528">
    <property type="entry name" value="BPD_transp_1"/>
    <property type="match status" value="1"/>
</dbReference>
<dbReference type="SUPFAM" id="SSF161098">
    <property type="entry name" value="MetI-like"/>
    <property type="match status" value="1"/>
</dbReference>
<feature type="transmembrane region" description="Helical" evidence="7">
    <location>
        <begin position="266"/>
        <end position="286"/>
    </location>
</feature>
<feature type="transmembrane region" description="Helical" evidence="7">
    <location>
        <begin position="104"/>
        <end position="125"/>
    </location>
</feature>
<sequence length="293" mass="33243">MKIINLRTYLLFLAPAFILFLLFYAAPIFSGFYYGFTDWRGFSFSANWVGLDNFVNVFKDPLFTTALRNIFILSVIVLLVQHVLAILFAVVLDQKLKGVSWMRAVIFYPAILNTVVIGYVWSYMYSPFVGFLPKMFDRLGLDGLAAIDWLGRPDIAIFSIAFVIIWQYIGYSMMIYMAGLQSIPQDIYESASIDGAGARQKFFRITLPLLMPAITVNTVLSVIGNLKQFEHIWVMTQGGPANSTQVFGSLIYQFAFKTSQPGYGTAMAMVLSVFILVVTFTQIRLLSRWEVKY</sequence>
<accession>A0A7Z2VPL3</accession>
<keyword evidence="4 7" id="KW-0812">Transmembrane</keyword>
<dbReference type="InterPro" id="IPR051393">
    <property type="entry name" value="ABC_transporter_permease"/>
</dbReference>
<comment type="subcellular location">
    <subcellularLocation>
        <location evidence="1 7">Cell membrane</location>
        <topology evidence="1 7">Multi-pass membrane protein</topology>
    </subcellularLocation>
</comment>
<dbReference type="GO" id="GO:0055085">
    <property type="term" value="P:transmembrane transport"/>
    <property type="evidence" value="ECO:0007669"/>
    <property type="project" value="InterPro"/>
</dbReference>
<dbReference type="PROSITE" id="PS50928">
    <property type="entry name" value="ABC_TM1"/>
    <property type="match status" value="1"/>
</dbReference>
<feature type="transmembrane region" description="Helical" evidence="7">
    <location>
        <begin position="201"/>
        <end position="223"/>
    </location>
</feature>
<reference evidence="9 10" key="1">
    <citation type="submission" date="2020-04" db="EMBL/GenBank/DDBJ databases">
        <title>Genome sequencing of novel species.</title>
        <authorList>
            <person name="Heo J."/>
            <person name="Kim S.-J."/>
            <person name="Kim J.-S."/>
            <person name="Hong S.-B."/>
            <person name="Kwon S.-W."/>
        </authorList>
    </citation>
    <scope>NUCLEOTIDE SEQUENCE [LARGE SCALE GENOMIC DNA]</scope>
    <source>
        <strain evidence="9 10">MFER-1</strain>
    </source>
</reference>
<evidence type="ECO:0000313" key="10">
    <source>
        <dbReference type="Proteomes" id="UP000502248"/>
    </source>
</evidence>
<dbReference type="InterPro" id="IPR035906">
    <property type="entry name" value="MetI-like_sf"/>
</dbReference>
<dbReference type="InterPro" id="IPR000515">
    <property type="entry name" value="MetI-like"/>
</dbReference>
<evidence type="ECO:0000256" key="6">
    <source>
        <dbReference type="ARBA" id="ARBA00023136"/>
    </source>
</evidence>
<dbReference type="PANTHER" id="PTHR30193">
    <property type="entry name" value="ABC TRANSPORTER PERMEASE PROTEIN"/>
    <property type="match status" value="1"/>
</dbReference>
<dbReference type="EMBL" id="CP051680">
    <property type="protein sequence ID" value="QJD86874.1"/>
    <property type="molecule type" value="Genomic_DNA"/>
</dbReference>
<dbReference type="Gene3D" id="1.10.3720.10">
    <property type="entry name" value="MetI-like"/>
    <property type="match status" value="1"/>
</dbReference>
<dbReference type="PANTHER" id="PTHR30193:SF37">
    <property type="entry name" value="INNER MEMBRANE ABC TRANSPORTER PERMEASE PROTEIN YCJO"/>
    <property type="match status" value="1"/>
</dbReference>
<dbReference type="CDD" id="cd06261">
    <property type="entry name" value="TM_PBP2"/>
    <property type="match status" value="1"/>
</dbReference>
<name>A0A7Z2VPL3_9BACL</name>
<keyword evidence="3" id="KW-1003">Cell membrane</keyword>
<feature type="transmembrane region" description="Helical" evidence="7">
    <location>
        <begin position="155"/>
        <end position="180"/>
    </location>
</feature>
<keyword evidence="5 7" id="KW-1133">Transmembrane helix</keyword>
<dbReference type="GO" id="GO:0005886">
    <property type="term" value="C:plasma membrane"/>
    <property type="evidence" value="ECO:0007669"/>
    <property type="project" value="UniProtKB-SubCell"/>
</dbReference>
<evidence type="ECO:0000256" key="2">
    <source>
        <dbReference type="ARBA" id="ARBA00022448"/>
    </source>
</evidence>
<feature type="domain" description="ABC transmembrane type-1" evidence="8">
    <location>
        <begin position="67"/>
        <end position="284"/>
    </location>
</feature>
<keyword evidence="2 7" id="KW-0813">Transport</keyword>
<evidence type="ECO:0000256" key="3">
    <source>
        <dbReference type="ARBA" id="ARBA00022475"/>
    </source>
</evidence>
<dbReference type="AlphaFoldDB" id="A0A7Z2VPL3"/>
<keyword evidence="10" id="KW-1185">Reference proteome</keyword>
<gene>
    <name evidence="9" type="ORF">HH215_29335</name>
</gene>
<evidence type="ECO:0000256" key="5">
    <source>
        <dbReference type="ARBA" id="ARBA00022989"/>
    </source>
</evidence>
<organism evidence="9 10">
    <name type="scientific">Cohnella herbarum</name>
    <dbReference type="NCBI Taxonomy" id="2728023"/>
    <lineage>
        <taxon>Bacteria</taxon>
        <taxon>Bacillati</taxon>
        <taxon>Bacillota</taxon>
        <taxon>Bacilli</taxon>
        <taxon>Bacillales</taxon>
        <taxon>Paenibacillaceae</taxon>
        <taxon>Cohnella</taxon>
    </lineage>
</organism>
<evidence type="ECO:0000313" key="9">
    <source>
        <dbReference type="EMBL" id="QJD86874.1"/>
    </source>
</evidence>
<dbReference type="Proteomes" id="UP000502248">
    <property type="component" value="Chromosome"/>
</dbReference>
<evidence type="ECO:0000259" key="8">
    <source>
        <dbReference type="PROSITE" id="PS50928"/>
    </source>
</evidence>
<protein>
    <submittedName>
        <fullName evidence="9">Sugar ABC transporter permease</fullName>
    </submittedName>
</protein>
<feature type="transmembrane region" description="Helical" evidence="7">
    <location>
        <begin position="70"/>
        <end position="92"/>
    </location>
</feature>
<proteinExistence type="inferred from homology"/>
<comment type="similarity">
    <text evidence="7">Belongs to the binding-protein-dependent transport system permease family.</text>
</comment>
<keyword evidence="6 7" id="KW-0472">Membrane</keyword>
<evidence type="ECO:0000256" key="4">
    <source>
        <dbReference type="ARBA" id="ARBA00022692"/>
    </source>
</evidence>
<dbReference type="RefSeq" id="WP_169283120.1">
    <property type="nucleotide sequence ID" value="NZ_CP051680.1"/>
</dbReference>